<name>A0A544T2U5_9BACI</name>
<dbReference type="AlphaFoldDB" id="A0A544T2U5"/>
<dbReference type="PANTHER" id="PTHR34322">
    <property type="entry name" value="TRANSPOSASE, Y1_TNP DOMAIN-CONTAINING"/>
    <property type="match status" value="1"/>
</dbReference>
<gene>
    <name evidence="2" type="ORF">FG382_14045</name>
</gene>
<dbReference type="EMBL" id="VDGH01000008">
    <property type="protein sequence ID" value="TQR11734.1"/>
    <property type="molecule type" value="Genomic_DNA"/>
</dbReference>
<sequence length="207" mass="24708">MVDSIILGGSTMGSMRRVWQPEIFYHVTVRGNNRQNIFLNEADFALFFQALHYTHQKHPFTVIAYCMMNNHYHLLIRSPKVPLYNVLTIINKRYSNYFKRKYHFFDQLYETHFFANMVSHPIGLLNVSSYIHQIPLRTTKAHTDRIELYPHSSYKYYIKQTKSQPSFINTQLLPSIIEQYPEIVAENYSTYCENYRMEEEKSLLTLT</sequence>
<dbReference type="OrthoDB" id="9788881at2"/>
<evidence type="ECO:0000313" key="2">
    <source>
        <dbReference type="EMBL" id="TQR11734.1"/>
    </source>
</evidence>
<organism evidence="2 3">
    <name type="scientific">Psychrobacillus lasiicapitis</name>
    <dbReference type="NCBI Taxonomy" id="1636719"/>
    <lineage>
        <taxon>Bacteria</taxon>
        <taxon>Bacillati</taxon>
        <taxon>Bacillota</taxon>
        <taxon>Bacilli</taxon>
        <taxon>Bacillales</taxon>
        <taxon>Bacillaceae</taxon>
        <taxon>Psychrobacillus</taxon>
    </lineage>
</organism>
<dbReference type="GO" id="GO:0003677">
    <property type="term" value="F:DNA binding"/>
    <property type="evidence" value="ECO:0007669"/>
    <property type="project" value="InterPro"/>
</dbReference>
<comment type="caution">
    <text evidence="2">The sequence shown here is derived from an EMBL/GenBank/DDBJ whole genome shotgun (WGS) entry which is preliminary data.</text>
</comment>
<dbReference type="Proteomes" id="UP000317316">
    <property type="component" value="Unassembled WGS sequence"/>
</dbReference>
<dbReference type="GO" id="GO:0006313">
    <property type="term" value="P:DNA transposition"/>
    <property type="evidence" value="ECO:0007669"/>
    <property type="project" value="InterPro"/>
</dbReference>
<evidence type="ECO:0000313" key="3">
    <source>
        <dbReference type="Proteomes" id="UP000317316"/>
    </source>
</evidence>
<dbReference type="PANTHER" id="PTHR34322:SF2">
    <property type="entry name" value="TRANSPOSASE IS200-LIKE DOMAIN-CONTAINING PROTEIN"/>
    <property type="match status" value="1"/>
</dbReference>
<keyword evidence="3" id="KW-1185">Reference proteome</keyword>
<reference evidence="2 3" key="1">
    <citation type="submission" date="2019-05" db="EMBL/GenBank/DDBJ databases">
        <title>Psychrobacillus vulpis sp. nov., a new species isolated from feces of a red fox that inhabits in The Tablas de Daimiel Natural Park, Albacete, Spain.</title>
        <authorList>
            <person name="Rodriguez M."/>
            <person name="Reina J.C."/>
            <person name="Bejar V."/>
            <person name="Llamas I."/>
        </authorList>
    </citation>
    <scope>NUCLEOTIDE SEQUENCE [LARGE SCALE GENOMIC DNA]</scope>
    <source>
        <strain evidence="2 3">NEAU-3TGS17</strain>
    </source>
</reference>
<dbReference type="GO" id="GO:0004803">
    <property type="term" value="F:transposase activity"/>
    <property type="evidence" value="ECO:0007669"/>
    <property type="project" value="InterPro"/>
</dbReference>
<dbReference type="SUPFAM" id="SSF143422">
    <property type="entry name" value="Transposase IS200-like"/>
    <property type="match status" value="1"/>
</dbReference>
<dbReference type="InterPro" id="IPR036515">
    <property type="entry name" value="Transposase_17_sf"/>
</dbReference>
<evidence type="ECO:0000259" key="1">
    <source>
        <dbReference type="SMART" id="SM01321"/>
    </source>
</evidence>
<dbReference type="Pfam" id="PF01797">
    <property type="entry name" value="Y1_Tnp"/>
    <property type="match status" value="1"/>
</dbReference>
<dbReference type="InterPro" id="IPR002686">
    <property type="entry name" value="Transposase_17"/>
</dbReference>
<proteinExistence type="predicted"/>
<dbReference type="Gene3D" id="3.30.70.1290">
    <property type="entry name" value="Transposase IS200-like"/>
    <property type="match status" value="1"/>
</dbReference>
<feature type="domain" description="Transposase IS200-like" evidence="1">
    <location>
        <begin position="20"/>
        <end position="134"/>
    </location>
</feature>
<accession>A0A544T2U5</accession>
<dbReference type="SMART" id="SM01321">
    <property type="entry name" value="Y1_Tnp"/>
    <property type="match status" value="1"/>
</dbReference>
<protein>
    <submittedName>
        <fullName evidence="2">Transposase</fullName>
    </submittedName>
</protein>